<dbReference type="InterPro" id="IPR003657">
    <property type="entry name" value="WRKY_dom"/>
</dbReference>
<dbReference type="PROSITE" id="PS50811">
    <property type="entry name" value="WRKY"/>
    <property type="match status" value="1"/>
</dbReference>
<comment type="subcellular location">
    <subcellularLocation>
        <location evidence="1">Nucleus</location>
    </subcellularLocation>
</comment>
<dbReference type="SMART" id="SM00774">
    <property type="entry name" value="WRKY"/>
    <property type="match status" value="1"/>
</dbReference>
<evidence type="ECO:0000313" key="9">
    <source>
        <dbReference type="EMBL" id="WVY91748.1"/>
    </source>
</evidence>
<gene>
    <name evidence="9" type="ORF">V8G54_037262</name>
</gene>
<accession>A0AAQ3MJ87</accession>
<keyword evidence="6" id="KW-0175">Coiled coil</keyword>
<dbReference type="AlphaFoldDB" id="A0AAQ3MJ87"/>
<evidence type="ECO:0000256" key="2">
    <source>
        <dbReference type="ARBA" id="ARBA00023015"/>
    </source>
</evidence>
<evidence type="ECO:0000256" key="6">
    <source>
        <dbReference type="SAM" id="Coils"/>
    </source>
</evidence>
<dbReference type="EMBL" id="CP144690">
    <property type="protein sequence ID" value="WVY91748.1"/>
    <property type="molecule type" value="Genomic_DNA"/>
</dbReference>
<evidence type="ECO:0000313" key="10">
    <source>
        <dbReference type="Proteomes" id="UP001374535"/>
    </source>
</evidence>
<evidence type="ECO:0000256" key="4">
    <source>
        <dbReference type="ARBA" id="ARBA00023163"/>
    </source>
</evidence>
<feature type="coiled-coil region" evidence="6">
    <location>
        <begin position="787"/>
        <end position="870"/>
    </location>
</feature>
<sequence>MAPSTAKFNDSLLESETVLLVTKIFARTKTSPKTEATTSGLQKMKTNLCPESESVSAQKKREIMEDLVKGHKAATELRLLLQNPFGTEPSLSSHHLIAKVLRSFTQALTIIHPSPLAPASADGLAHRNPLFSGKNGPSVPRSGNCSTSGDCSEKRSKKGGRGRYNRSAKGFYCSVTGTRTLLRLLIRIITERFDELGCVRIKSVLTWTELSYTTDDNHAWRKYGQKKILNSEFPRGLRVKTSARTERAPPLGSSKRTTRFGFNRKQIQHLIPQLNFHIIPLSAINDKTNHCPDPLVRYIRGVRRSAGSEAGRSQTTNRNLNPKPMSTTINTGQRSQVGSRYPPGIRNTGVRGWSQIADRPRRRNCVGLELGPIPEQPADRIIHGAALYLLEGGVELESIRPTPPGGWPVVRGYDWAPHDVGTYESEFQSRGVLLEWANQSFVARDEADAQLIRLGEGDKLRRFLFRVYISVSSHDGRRPEEDERCPRPTTPERLGLYPGFHGGVFGVRRRAFDLRFLSLLPRPVGYDAGLGVVDVHSAGEFVDPSGEPLFPFYWTEEPSRITPVPACDLTPSERDAVKLINDLPRRLPTLKLVECLCHEDFINVAPRKTKYVPPTQKKDPRLTVGGDVKIPPPKPTFKFVHRGTDVDPTPVGIPLTAATGAAEVAPTNPPPGSAPQVTVADTGKTAAGLSNPPLADAPRKKKKRSKEGEKSSSKRSKRDHTPQPLPGGLMDPAFGVSDRLDFRMSSAQREIMEQLSEQQLLKATLEHSSRGAMLMWYAERFADRRGLDAIQRELASEKKAAAEAKASLEAFTLEHSNCESERTGLQRKLADACAEVETLTQKLNALGLKYEAEREESSRQRAALAEANKKVSTRDEELVEMHAENIRLQGEQQQAADTIARLNQDIQLEHEEGFFKAIRQAAYFFNFDPTSVDFDLGMDVHKGKMAPLSEIPGEEDGAPPADGS</sequence>
<evidence type="ECO:0000256" key="1">
    <source>
        <dbReference type="ARBA" id="ARBA00004123"/>
    </source>
</evidence>
<proteinExistence type="predicted"/>
<feature type="domain" description="WRKY" evidence="8">
    <location>
        <begin position="215"/>
        <end position="280"/>
    </location>
</feature>
<reference evidence="9 10" key="1">
    <citation type="journal article" date="2023" name="Life. Sci Alliance">
        <title>Evolutionary insights into 3D genome organization and epigenetic landscape of Vigna mungo.</title>
        <authorList>
            <person name="Junaid A."/>
            <person name="Singh B."/>
            <person name="Bhatia S."/>
        </authorList>
    </citation>
    <scope>NUCLEOTIDE SEQUENCE [LARGE SCALE GENOMIC DNA]</scope>
    <source>
        <strain evidence="9">Urdbean</strain>
    </source>
</reference>
<dbReference type="Gene3D" id="2.20.25.80">
    <property type="entry name" value="WRKY domain"/>
    <property type="match status" value="1"/>
</dbReference>
<feature type="region of interest" description="Disordered" evidence="7">
    <location>
        <begin position="612"/>
        <end position="654"/>
    </location>
</feature>
<keyword evidence="2" id="KW-0805">Transcription regulation</keyword>
<name>A0AAQ3MJ87_VIGMU</name>
<feature type="compositionally biased region" description="Polar residues" evidence="7">
    <location>
        <begin position="311"/>
        <end position="338"/>
    </location>
</feature>
<keyword evidence="3" id="KW-0238">DNA-binding</keyword>
<evidence type="ECO:0000256" key="7">
    <source>
        <dbReference type="SAM" id="MobiDB-lite"/>
    </source>
</evidence>
<protein>
    <recommendedName>
        <fullName evidence="8">WRKY domain-containing protein</fullName>
    </recommendedName>
</protein>
<organism evidence="9 10">
    <name type="scientific">Vigna mungo</name>
    <name type="common">Black gram</name>
    <name type="synonym">Phaseolus mungo</name>
    <dbReference type="NCBI Taxonomy" id="3915"/>
    <lineage>
        <taxon>Eukaryota</taxon>
        <taxon>Viridiplantae</taxon>
        <taxon>Streptophyta</taxon>
        <taxon>Embryophyta</taxon>
        <taxon>Tracheophyta</taxon>
        <taxon>Spermatophyta</taxon>
        <taxon>Magnoliopsida</taxon>
        <taxon>eudicotyledons</taxon>
        <taxon>Gunneridae</taxon>
        <taxon>Pentapetalae</taxon>
        <taxon>rosids</taxon>
        <taxon>fabids</taxon>
        <taxon>Fabales</taxon>
        <taxon>Fabaceae</taxon>
        <taxon>Papilionoideae</taxon>
        <taxon>50 kb inversion clade</taxon>
        <taxon>NPAAA clade</taxon>
        <taxon>indigoferoid/millettioid clade</taxon>
        <taxon>Phaseoleae</taxon>
        <taxon>Vigna</taxon>
    </lineage>
</organism>
<dbReference type="SUPFAM" id="SSF118290">
    <property type="entry name" value="WRKY DNA-binding domain"/>
    <property type="match status" value="1"/>
</dbReference>
<feature type="compositionally biased region" description="Polar residues" evidence="7">
    <location>
        <begin position="141"/>
        <end position="150"/>
    </location>
</feature>
<dbReference type="InterPro" id="IPR036576">
    <property type="entry name" value="WRKY_dom_sf"/>
</dbReference>
<keyword evidence="5" id="KW-0539">Nucleus</keyword>
<feature type="region of interest" description="Disordered" evidence="7">
    <location>
        <begin position="127"/>
        <end position="163"/>
    </location>
</feature>
<evidence type="ECO:0000256" key="3">
    <source>
        <dbReference type="ARBA" id="ARBA00023125"/>
    </source>
</evidence>
<dbReference type="GO" id="GO:0043565">
    <property type="term" value="F:sequence-specific DNA binding"/>
    <property type="evidence" value="ECO:0007669"/>
    <property type="project" value="InterPro"/>
</dbReference>
<dbReference type="Pfam" id="PF03106">
    <property type="entry name" value="WRKY"/>
    <property type="match status" value="1"/>
</dbReference>
<evidence type="ECO:0000256" key="5">
    <source>
        <dbReference type="ARBA" id="ARBA00023242"/>
    </source>
</evidence>
<feature type="region of interest" description="Disordered" evidence="7">
    <location>
        <begin position="305"/>
        <end position="351"/>
    </location>
</feature>
<keyword evidence="10" id="KW-1185">Reference proteome</keyword>
<feature type="region of interest" description="Disordered" evidence="7">
    <location>
        <begin position="684"/>
        <end position="734"/>
    </location>
</feature>
<dbReference type="Proteomes" id="UP001374535">
    <property type="component" value="Chromosome 11"/>
</dbReference>
<keyword evidence="4" id="KW-0804">Transcription</keyword>
<evidence type="ECO:0000259" key="8">
    <source>
        <dbReference type="PROSITE" id="PS50811"/>
    </source>
</evidence>
<dbReference type="GO" id="GO:0003700">
    <property type="term" value="F:DNA-binding transcription factor activity"/>
    <property type="evidence" value="ECO:0007669"/>
    <property type="project" value="InterPro"/>
</dbReference>
<dbReference type="GO" id="GO:0005634">
    <property type="term" value="C:nucleus"/>
    <property type="evidence" value="ECO:0007669"/>
    <property type="project" value="UniProtKB-SubCell"/>
</dbReference>